<dbReference type="GO" id="GO:0004672">
    <property type="term" value="F:protein kinase activity"/>
    <property type="evidence" value="ECO:0007669"/>
    <property type="project" value="InterPro"/>
</dbReference>
<dbReference type="InterPro" id="IPR000719">
    <property type="entry name" value="Prot_kinase_dom"/>
</dbReference>
<feature type="domain" description="Protein kinase" evidence="1">
    <location>
        <begin position="1"/>
        <end position="138"/>
    </location>
</feature>
<reference evidence="2 3" key="1">
    <citation type="submission" date="2011-02" db="EMBL/GenBank/DDBJ databases">
        <title>The Genome Sequence of Sphaeroforma arctica JP610.</title>
        <authorList>
            <consortium name="The Broad Institute Genome Sequencing Platform"/>
            <person name="Russ C."/>
            <person name="Cuomo C."/>
            <person name="Young S.K."/>
            <person name="Zeng Q."/>
            <person name="Gargeya S."/>
            <person name="Alvarado L."/>
            <person name="Berlin A."/>
            <person name="Chapman S.B."/>
            <person name="Chen Z."/>
            <person name="Freedman E."/>
            <person name="Gellesch M."/>
            <person name="Goldberg J."/>
            <person name="Griggs A."/>
            <person name="Gujja S."/>
            <person name="Heilman E."/>
            <person name="Heiman D."/>
            <person name="Howarth C."/>
            <person name="Mehta T."/>
            <person name="Neiman D."/>
            <person name="Pearson M."/>
            <person name="Roberts A."/>
            <person name="Saif S."/>
            <person name="Shea T."/>
            <person name="Shenoy N."/>
            <person name="Sisk P."/>
            <person name="Stolte C."/>
            <person name="Sykes S."/>
            <person name="White J."/>
            <person name="Yandava C."/>
            <person name="Burger G."/>
            <person name="Gray M.W."/>
            <person name="Holland P.W.H."/>
            <person name="King N."/>
            <person name="Lang F.B.F."/>
            <person name="Roger A.J."/>
            <person name="Ruiz-Trillo I."/>
            <person name="Haas B."/>
            <person name="Nusbaum C."/>
            <person name="Birren B."/>
        </authorList>
    </citation>
    <scope>NUCLEOTIDE SEQUENCE [LARGE SCALE GENOMIC DNA]</scope>
    <source>
        <strain evidence="2 3">JP610</strain>
    </source>
</reference>
<accession>A0A0L0G9B9</accession>
<gene>
    <name evidence="2" type="ORF">SARC_02940</name>
</gene>
<dbReference type="GO" id="GO:0005524">
    <property type="term" value="F:ATP binding"/>
    <property type="evidence" value="ECO:0007669"/>
    <property type="project" value="InterPro"/>
</dbReference>
<dbReference type="Gene3D" id="1.10.510.10">
    <property type="entry name" value="Transferase(Phosphotransferase) domain 1"/>
    <property type="match status" value="1"/>
</dbReference>
<dbReference type="SUPFAM" id="SSF56112">
    <property type="entry name" value="Protein kinase-like (PK-like)"/>
    <property type="match status" value="1"/>
</dbReference>
<dbReference type="AlphaFoldDB" id="A0A0L0G9B9"/>
<dbReference type="GeneID" id="25903444"/>
<dbReference type="EMBL" id="KQ241736">
    <property type="protein sequence ID" value="KNC84858.1"/>
    <property type="molecule type" value="Genomic_DNA"/>
</dbReference>
<keyword evidence="3" id="KW-1185">Reference proteome</keyword>
<evidence type="ECO:0000313" key="2">
    <source>
        <dbReference type="EMBL" id="KNC84858.1"/>
    </source>
</evidence>
<organism evidence="2 3">
    <name type="scientific">Sphaeroforma arctica JP610</name>
    <dbReference type="NCBI Taxonomy" id="667725"/>
    <lineage>
        <taxon>Eukaryota</taxon>
        <taxon>Ichthyosporea</taxon>
        <taxon>Ichthyophonida</taxon>
        <taxon>Sphaeroforma</taxon>
    </lineage>
</organism>
<dbReference type="PROSITE" id="PS50011">
    <property type="entry name" value="PROTEIN_KINASE_DOM"/>
    <property type="match status" value="1"/>
</dbReference>
<dbReference type="Proteomes" id="UP000054560">
    <property type="component" value="Unassembled WGS sequence"/>
</dbReference>
<name>A0A0L0G9B9_9EUKA</name>
<dbReference type="RefSeq" id="XP_014158760.1">
    <property type="nucleotide sequence ID" value="XM_014303285.1"/>
</dbReference>
<evidence type="ECO:0000313" key="3">
    <source>
        <dbReference type="Proteomes" id="UP000054560"/>
    </source>
</evidence>
<protein>
    <recommendedName>
        <fullName evidence="1">Protein kinase domain-containing protein</fullName>
    </recommendedName>
</protein>
<evidence type="ECO:0000259" key="1">
    <source>
        <dbReference type="PROSITE" id="PS50011"/>
    </source>
</evidence>
<sequence>MRSRKQGCAKSLVWGNETLGGDRELLVKKWLPGCSLQAVLGDFDNVRDADCTITTAVGVTRKYEAPEICSGLVSRFAKSADVYSLGLVLEELFSGVSVSDTLTAATDTAVTTLVVQMTRKRPTERLTLCEVTAMSIFIDLQSTRLCGIFCEAYVAAESLVCRNGHVTCNGCVNDWLRFDLTNSSFITRNAGLLP</sequence>
<dbReference type="InterPro" id="IPR011009">
    <property type="entry name" value="Kinase-like_dom_sf"/>
</dbReference>
<proteinExistence type="predicted"/>